<dbReference type="OrthoDB" id="5585685at2759"/>
<organism evidence="6 7">
    <name type="scientific">Apolygus lucorum</name>
    <name type="common">Small green plant bug</name>
    <name type="synonym">Lygocoris lucorum</name>
    <dbReference type="NCBI Taxonomy" id="248454"/>
    <lineage>
        <taxon>Eukaryota</taxon>
        <taxon>Metazoa</taxon>
        <taxon>Ecdysozoa</taxon>
        <taxon>Arthropoda</taxon>
        <taxon>Hexapoda</taxon>
        <taxon>Insecta</taxon>
        <taxon>Pterygota</taxon>
        <taxon>Neoptera</taxon>
        <taxon>Paraneoptera</taxon>
        <taxon>Hemiptera</taxon>
        <taxon>Heteroptera</taxon>
        <taxon>Panheteroptera</taxon>
        <taxon>Cimicomorpha</taxon>
        <taxon>Miridae</taxon>
        <taxon>Mirini</taxon>
        <taxon>Apolygus</taxon>
    </lineage>
</organism>
<dbReference type="Pfam" id="PF10165">
    <property type="entry name" value="Ric8"/>
    <property type="match status" value="1"/>
</dbReference>
<comment type="caution">
    <text evidence="6">The sequence shown here is derived from an EMBL/GenBank/DDBJ whole genome shotgun (WGS) entry which is preliminary data.</text>
</comment>
<dbReference type="EMBL" id="WIXP02000010">
    <property type="protein sequence ID" value="KAF6204494.1"/>
    <property type="molecule type" value="Genomic_DNA"/>
</dbReference>
<dbReference type="GO" id="GO:0005085">
    <property type="term" value="F:guanyl-nucleotide exchange factor activity"/>
    <property type="evidence" value="ECO:0007669"/>
    <property type="project" value="UniProtKB-KW"/>
</dbReference>
<protein>
    <submittedName>
        <fullName evidence="6">Uncharacterized protein</fullName>
    </submittedName>
</protein>
<dbReference type="PANTHER" id="PTHR12425:SF5">
    <property type="entry name" value="SYNEMBRYN"/>
    <property type="match status" value="1"/>
</dbReference>
<keyword evidence="7" id="KW-1185">Reference proteome</keyword>
<gene>
    <name evidence="6" type="ORF">GE061_002836</name>
</gene>
<evidence type="ECO:0000256" key="2">
    <source>
        <dbReference type="ARBA" id="ARBA00009049"/>
    </source>
</evidence>
<evidence type="ECO:0000256" key="5">
    <source>
        <dbReference type="ARBA" id="ARBA00023186"/>
    </source>
</evidence>
<sequence>MMFEKLVSSFDCKIASESIPPIQEFVGLHCESTSLPELNKNKLRERVWSGMFSVLEDPGMSESEKLLCLTALKILIRDKTDLESLVTKDRIVRLMKCAHLEKTACEFPNDDNKSRILESVKCLYNIILNFHPAAEILNNCEVMDPLVKRVMKYDDGLEVKLFDLKLVFLMTAFCTSTRAKLFKTVGGLSFFNELLEIQLRSLKSAKTSSETRSLLQKILSDELKILFNLLLDIKGEEVASVCKRPQLRKLVAVSREYFIADIEIFGVNLKGDVINLLTLIPIEHMSAITTEIAGNTKSKENVQETGLMAVTKIIEYLEKVLADFGDGKNANTNSRELLPPVLLVLLHLAKSGSVIRKHIRKRVLPKLTEAEVFTRPEEGNSLRNKLCRLLTSPITNITDVTADFLFVLCKESVGRMVKYTGYGNAAGLFARRGLLSRPLEYSSDSEGSDTEGYNKHKEFINPIVGCRTPAHPDPLEGMTEEQKEILAMELVNQVDRLMRHKIIQPCVVGPDGTPQPIEHIQQLQQAGHNNDNDNFSDDD</sequence>
<evidence type="ECO:0000313" key="7">
    <source>
        <dbReference type="Proteomes" id="UP000466442"/>
    </source>
</evidence>
<keyword evidence="3" id="KW-0963">Cytoplasm</keyword>
<dbReference type="InterPro" id="IPR008376">
    <property type="entry name" value="Chaperone_Ric-8_A/B"/>
</dbReference>
<comment type="subcellular location">
    <subcellularLocation>
        <location evidence="1">Cytoplasm</location>
        <location evidence="1">Cell cortex</location>
    </subcellularLocation>
</comment>
<dbReference type="GO" id="GO:0007186">
    <property type="term" value="P:G protein-coupled receptor signaling pathway"/>
    <property type="evidence" value="ECO:0007669"/>
    <property type="project" value="TreeGrafter"/>
</dbReference>
<reference evidence="6" key="1">
    <citation type="journal article" date="2021" name="Mol. Ecol. Resour.">
        <title>Apolygus lucorum genome provides insights into omnivorousness and mesophyll feeding.</title>
        <authorList>
            <person name="Liu Y."/>
            <person name="Liu H."/>
            <person name="Wang H."/>
            <person name="Huang T."/>
            <person name="Liu B."/>
            <person name="Yang B."/>
            <person name="Yin L."/>
            <person name="Li B."/>
            <person name="Zhang Y."/>
            <person name="Zhang S."/>
            <person name="Jiang F."/>
            <person name="Zhang X."/>
            <person name="Ren Y."/>
            <person name="Wang B."/>
            <person name="Wang S."/>
            <person name="Lu Y."/>
            <person name="Wu K."/>
            <person name="Fan W."/>
            <person name="Wang G."/>
        </authorList>
    </citation>
    <scope>NUCLEOTIDE SEQUENCE</scope>
    <source>
        <strain evidence="6">12Hb</strain>
    </source>
</reference>
<accession>A0A6A4J7I1</accession>
<dbReference type="PANTHER" id="PTHR12425">
    <property type="entry name" value="SYNEMBRYN"/>
    <property type="match status" value="1"/>
</dbReference>
<dbReference type="InterPro" id="IPR016024">
    <property type="entry name" value="ARM-type_fold"/>
</dbReference>
<dbReference type="AlphaFoldDB" id="A0A6A4J7I1"/>
<keyword evidence="4" id="KW-0344">Guanine-nucleotide releasing factor</keyword>
<dbReference type="GO" id="GO:0001965">
    <property type="term" value="F:G-protein alpha-subunit binding"/>
    <property type="evidence" value="ECO:0007669"/>
    <property type="project" value="TreeGrafter"/>
</dbReference>
<proteinExistence type="inferred from homology"/>
<keyword evidence="5" id="KW-0143">Chaperone</keyword>
<dbReference type="SUPFAM" id="SSF48371">
    <property type="entry name" value="ARM repeat"/>
    <property type="match status" value="1"/>
</dbReference>
<evidence type="ECO:0000256" key="3">
    <source>
        <dbReference type="ARBA" id="ARBA00022490"/>
    </source>
</evidence>
<evidence type="ECO:0000256" key="1">
    <source>
        <dbReference type="ARBA" id="ARBA00004544"/>
    </source>
</evidence>
<name>A0A6A4J7I1_APOLU</name>
<dbReference type="InterPro" id="IPR019318">
    <property type="entry name" value="Gua_nucleotide_exch_fac_Ric8"/>
</dbReference>
<dbReference type="GO" id="GO:0005938">
    <property type="term" value="C:cell cortex"/>
    <property type="evidence" value="ECO:0007669"/>
    <property type="project" value="UniProtKB-SubCell"/>
</dbReference>
<dbReference type="PRINTS" id="PR01802">
    <property type="entry name" value="SYNEMBRYN"/>
</dbReference>
<evidence type="ECO:0000313" key="6">
    <source>
        <dbReference type="EMBL" id="KAF6204494.1"/>
    </source>
</evidence>
<dbReference type="Proteomes" id="UP000466442">
    <property type="component" value="Unassembled WGS sequence"/>
</dbReference>
<comment type="similarity">
    <text evidence="2">Belongs to the synembryn family.</text>
</comment>
<evidence type="ECO:0000256" key="4">
    <source>
        <dbReference type="ARBA" id="ARBA00022658"/>
    </source>
</evidence>